<evidence type="ECO:0000256" key="1">
    <source>
        <dbReference type="SAM" id="MobiDB-lite"/>
    </source>
</evidence>
<dbReference type="EMBL" id="JACEIK010002242">
    <property type="protein sequence ID" value="MCD9559938.1"/>
    <property type="molecule type" value="Genomic_DNA"/>
</dbReference>
<comment type="caution">
    <text evidence="2">The sequence shown here is derived from an EMBL/GenBank/DDBJ whole genome shotgun (WGS) entry which is preliminary data.</text>
</comment>
<organism evidence="2 3">
    <name type="scientific">Datura stramonium</name>
    <name type="common">Jimsonweed</name>
    <name type="synonym">Common thornapple</name>
    <dbReference type="NCBI Taxonomy" id="4076"/>
    <lineage>
        <taxon>Eukaryota</taxon>
        <taxon>Viridiplantae</taxon>
        <taxon>Streptophyta</taxon>
        <taxon>Embryophyta</taxon>
        <taxon>Tracheophyta</taxon>
        <taxon>Spermatophyta</taxon>
        <taxon>Magnoliopsida</taxon>
        <taxon>eudicotyledons</taxon>
        <taxon>Gunneridae</taxon>
        <taxon>Pentapetalae</taxon>
        <taxon>asterids</taxon>
        <taxon>lamiids</taxon>
        <taxon>Solanales</taxon>
        <taxon>Solanaceae</taxon>
        <taxon>Solanoideae</taxon>
        <taxon>Datureae</taxon>
        <taxon>Datura</taxon>
    </lineage>
</organism>
<evidence type="ECO:0000313" key="2">
    <source>
        <dbReference type="EMBL" id="MCD9559938.1"/>
    </source>
</evidence>
<gene>
    <name evidence="2" type="ORF">HAX54_018315</name>
</gene>
<sequence length="120" mass="12874">MKQPLIALTMSDPPRSYLEIPHKLPWLPTMIDNSVPNGTGLNGIFRTKNKVQCANAGHIGKKLSEPAKPGWHLRNAGANTASSGIKLPQPARKLQLVDGNLRNAGASQVTKTLTRAKSSS</sequence>
<dbReference type="Proteomes" id="UP000823775">
    <property type="component" value="Unassembled WGS sequence"/>
</dbReference>
<keyword evidence="3" id="KW-1185">Reference proteome</keyword>
<evidence type="ECO:0000313" key="3">
    <source>
        <dbReference type="Proteomes" id="UP000823775"/>
    </source>
</evidence>
<protein>
    <submittedName>
        <fullName evidence="2">Uncharacterized protein</fullName>
    </submittedName>
</protein>
<name>A0ABS8UP48_DATST</name>
<feature type="region of interest" description="Disordered" evidence="1">
    <location>
        <begin position="61"/>
        <end position="87"/>
    </location>
</feature>
<accession>A0ABS8UP48</accession>
<proteinExistence type="predicted"/>
<reference evidence="2 3" key="1">
    <citation type="journal article" date="2021" name="BMC Genomics">
        <title>Datura genome reveals duplications of psychoactive alkaloid biosynthetic genes and high mutation rate following tissue culture.</title>
        <authorList>
            <person name="Rajewski A."/>
            <person name="Carter-House D."/>
            <person name="Stajich J."/>
            <person name="Litt A."/>
        </authorList>
    </citation>
    <scope>NUCLEOTIDE SEQUENCE [LARGE SCALE GENOMIC DNA]</scope>
    <source>
        <strain evidence="2">AR-01</strain>
    </source>
</reference>